<feature type="domain" description="DUF3828" evidence="1">
    <location>
        <begin position="46"/>
        <end position="158"/>
    </location>
</feature>
<dbReference type="RefSeq" id="WP_081824672.1">
    <property type="nucleotide sequence ID" value="NZ_JNCA01000016.1"/>
</dbReference>
<reference evidence="2 3" key="1">
    <citation type="submission" date="2014-05" db="EMBL/GenBank/DDBJ databases">
        <title>Genome Sequence of Flavobacterium sp. EM1321.</title>
        <authorList>
            <person name="Shin S.-K."/>
            <person name="Yi H."/>
        </authorList>
    </citation>
    <scope>NUCLEOTIDE SEQUENCE [LARGE SCALE GENOMIC DNA]</scope>
    <source>
        <strain evidence="2 3">EM1321</strain>
    </source>
</reference>
<accession>A0A066WX54</accession>
<name>A0A066WX54_9FLAO</name>
<evidence type="ECO:0000313" key="3">
    <source>
        <dbReference type="Proteomes" id="UP000027064"/>
    </source>
</evidence>
<dbReference type="AlphaFoldDB" id="A0A066WX54"/>
<dbReference type="Gene3D" id="3.10.450.50">
    <property type="match status" value="1"/>
</dbReference>
<organism evidence="2 3">
    <name type="scientific">Flavobacterium seoulense</name>
    <dbReference type="NCBI Taxonomy" id="1492738"/>
    <lineage>
        <taxon>Bacteria</taxon>
        <taxon>Pseudomonadati</taxon>
        <taxon>Bacteroidota</taxon>
        <taxon>Flavobacteriia</taxon>
        <taxon>Flavobacteriales</taxon>
        <taxon>Flavobacteriaceae</taxon>
        <taxon>Flavobacterium</taxon>
    </lineage>
</organism>
<sequence>MNYRKIFCIKLVVILLLCSCKKEQFESNPVLENEKSNITVATDKQVEKMVTTFYKSYLEEFSNQDLKESERKLDSIKEKYCTKTLLDSISNEFENNELDYDPFIKGQDVSKDVINSLSVSKVEGSENKFKVNYLDKFSDDKVVILVTVIDENGSFKISYLK</sequence>
<dbReference type="InterPro" id="IPR024289">
    <property type="entry name" value="DUF3828"/>
</dbReference>
<dbReference type="PATRIC" id="fig|1492738.3.peg.1815"/>
<comment type="caution">
    <text evidence="2">The sequence shown here is derived from an EMBL/GenBank/DDBJ whole genome shotgun (WGS) entry which is preliminary data.</text>
</comment>
<dbReference type="Proteomes" id="UP000027064">
    <property type="component" value="Unassembled WGS sequence"/>
</dbReference>
<dbReference type="Pfam" id="PF12883">
    <property type="entry name" value="DUF3828"/>
    <property type="match status" value="1"/>
</dbReference>
<protein>
    <recommendedName>
        <fullName evidence="1">DUF3828 domain-containing protein</fullName>
    </recommendedName>
</protein>
<keyword evidence="3" id="KW-1185">Reference proteome</keyword>
<evidence type="ECO:0000313" key="2">
    <source>
        <dbReference type="EMBL" id="KDN55235.1"/>
    </source>
</evidence>
<dbReference type="EMBL" id="JNCA01000016">
    <property type="protein sequence ID" value="KDN55235.1"/>
    <property type="molecule type" value="Genomic_DNA"/>
</dbReference>
<dbReference type="eggNOG" id="ENOG502ZTMM">
    <property type="taxonomic scope" value="Bacteria"/>
</dbReference>
<evidence type="ECO:0000259" key="1">
    <source>
        <dbReference type="Pfam" id="PF12883"/>
    </source>
</evidence>
<proteinExistence type="predicted"/>
<dbReference type="STRING" id="1492738.FEM21_18260"/>
<gene>
    <name evidence="2" type="ORF">FEM21_18260</name>
</gene>
<dbReference type="OrthoDB" id="1358588at2"/>